<dbReference type="AlphaFoldDB" id="A0A285SEL7"/>
<reference evidence="2" key="1">
    <citation type="submission" date="2017-08" db="EMBL/GenBank/DDBJ databases">
        <authorList>
            <person name="Varghese N."/>
            <person name="Submissions S."/>
        </authorList>
    </citation>
    <scope>NUCLEOTIDE SEQUENCE [LARGE SCALE GENOMIC DNA]</scope>
    <source>
        <strain evidence="2">JC22</strain>
    </source>
</reference>
<organism evidence="1 2">
    <name type="scientific">Ureibacillus xyleni</name>
    <dbReference type="NCBI Taxonomy" id="614648"/>
    <lineage>
        <taxon>Bacteria</taxon>
        <taxon>Bacillati</taxon>
        <taxon>Bacillota</taxon>
        <taxon>Bacilli</taxon>
        <taxon>Bacillales</taxon>
        <taxon>Caryophanaceae</taxon>
        <taxon>Ureibacillus</taxon>
    </lineage>
</organism>
<dbReference type="EMBL" id="OBMQ01000004">
    <property type="protein sequence ID" value="SOC06015.1"/>
    <property type="molecule type" value="Genomic_DNA"/>
</dbReference>
<evidence type="ECO:0000313" key="1">
    <source>
        <dbReference type="EMBL" id="SOC06015.1"/>
    </source>
</evidence>
<sequence length="116" mass="13639">MFSRKKEARYAAGLNFDIENVEPFLHQVSRDFLDSGFNNKEIEGILSEIHLMKEDHEQKELGTFEVIFKGKPTNIRIIAEIHIEDDSKEVVLYFYSVKKLVKKIDKLMMQIGEELY</sequence>
<keyword evidence="2" id="KW-1185">Reference proteome</keyword>
<dbReference type="OrthoDB" id="7854327at2"/>
<name>A0A285SEL7_9BACL</name>
<protein>
    <submittedName>
        <fullName evidence="1">Uncharacterized protein</fullName>
    </submittedName>
</protein>
<gene>
    <name evidence="1" type="ORF">SAMN05880501_104159</name>
</gene>
<accession>A0A285SEL7</accession>
<evidence type="ECO:0000313" key="2">
    <source>
        <dbReference type="Proteomes" id="UP000219636"/>
    </source>
</evidence>
<dbReference type="RefSeq" id="WP_097073115.1">
    <property type="nucleotide sequence ID" value="NZ_OBMQ01000004.1"/>
</dbReference>
<dbReference type="Proteomes" id="UP000219636">
    <property type="component" value="Unassembled WGS sequence"/>
</dbReference>
<proteinExistence type="predicted"/>